<dbReference type="PANTHER" id="PTHR37017">
    <property type="entry name" value="AB HYDROLASE-1 DOMAIN-CONTAINING PROTEIN-RELATED"/>
    <property type="match status" value="1"/>
</dbReference>
<dbReference type="InterPro" id="IPR000073">
    <property type="entry name" value="AB_hydrolase_1"/>
</dbReference>
<evidence type="ECO:0000259" key="1">
    <source>
        <dbReference type="Pfam" id="PF12697"/>
    </source>
</evidence>
<dbReference type="Gene3D" id="3.40.50.1820">
    <property type="entry name" value="alpha/beta hydrolase"/>
    <property type="match status" value="1"/>
</dbReference>
<organism evidence="2 3">
    <name type="scientific">Diaporthe australafricana</name>
    <dbReference type="NCBI Taxonomy" id="127596"/>
    <lineage>
        <taxon>Eukaryota</taxon>
        <taxon>Fungi</taxon>
        <taxon>Dikarya</taxon>
        <taxon>Ascomycota</taxon>
        <taxon>Pezizomycotina</taxon>
        <taxon>Sordariomycetes</taxon>
        <taxon>Sordariomycetidae</taxon>
        <taxon>Diaporthales</taxon>
        <taxon>Diaporthaceae</taxon>
        <taxon>Diaporthe</taxon>
    </lineage>
</organism>
<comment type="caution">
    <text evidence="2">The sequence shown here is derived from an EMBL/GenBank/DDBJ whole genome shotgun (WGS) entry which is preliminary data.</text>
</comment>
<dbReference type="PANTHER" id="PTHR37017:SF11">
    <property type="entry name" value="ESTERASE_LIPASE_THIOESTERASE DOMAIN-CONTAINING PROTEIN"/>
    <property type="match status" value="1"/>
</dbReference>
<dbReference type="EMBL" id="JAWRVE010000160">
    <property type="protein sequence ID" value="KAL1852436.1"/>
    <property type="molecule type" value="Genomic_DNA"/>
</dbReference>
<dbReference type="Proteomes" id="UP001583177">
    <property type="component" value="Unassembled WGS sequence"/>
</dbReference>
<evidence type="ECO:0000313" key="2">
    <source>
        <dbReference type="EMBL" id="KAL1852436.1"/>
    </source>
</evidence>
<name>A0ABR3W3S0_9PEZI</name>
<dbReference type="SUPFAM" id="SSF53474">
    <property type="entry name" value="alpha/beta-Hydrolases"/>
    <property type="match status" value="1"/>
</dbReference>
<dbReference type="InterPro" id="IPR029058">
    <property type="entry name" value="AB_hydrolase_fold"/>
</dbReference>
<dbReference type="InterPro" id="IPR052897">
    <property type="entry name" value="Sec-Metab_Biosynth_Hydrolase"/>
</dbReference>
<sequence length="249" mass="27849">MAPDKPVILLVHGAFYQPIHYNEVLGKLREKGFAVAAPALPTTGTNPDLTYEDDVEVINKTLLKFLDDGKEVIVVAHSTGALPASHCIEGESVAERAECGLKGGIRHYINVCGLAYPRRGKCFLGKEDDSPLQEYHFVKDGIIHLLDIAKPTFFNDLPSEQIDQMWPTMIKTHSLLNWDSRPKFIDQEITVPKTYVFCENDIALPTEYQAYFIGVGGYEDVIRVQSGHSPFFKIPDRMLEIICGIAEKV</sequence>
<feature type="domain" description="AB hydrolase-1" evidence="1">
    <location>
        <begin position="8"/>
        <end position="233"/>
    </location>
</feature>
<accession>A0ABR3W3S0</accession>
<dbReference type="Pfam" id="PF12697">
    <property type="entry name" value="Abhydrolase_6"/>
    <property type="match status" value="1"/>
</dbReference>
<gene>
    <name evidence="2" type="ORF">Daus18300_012195</name>
</gene>
<evidence type="ECO:0000313" key="3">
    <source>
        <dbReference type="Proteomes" id="UP001583177"/>
    </source>
</evidence>
<proteinExistence type="predicted"/>
<protein>
    <recommendedName>
        <fullName evidence="1">AB hydrolase-1 domain-containing protein</fullName>
    </recommendedName>
</protein>
<keyword evidence="3" id="KW-1185">Reference proteome</keyword>
<reference evidence="2 3" key="1">
    <citation type="journal article" date="2024" name="IMA Fungus">
        <title>IMA Genome - F19 : A genome assembly and annotation guide to empower mycologists, including annotated draft genome sequences of Ceratocystis pirilliformis, Diaporthe australafricana, Fusarium ophioides, Paecilomyces lecythidis, and Sporothrix stenoceras.</title>
        <authorList>
            <person name="Aylward J."/>
            <person name="Wilson A.M."/>
            <person name="Visagie C.M."/>
            <person name="Spraker J."/>
            <person name="Barnes I."/>
            <person name="Buitendag C."/>
            <person name="Ceriani C."/>
            <person name="Del Mar Angel L."/>
            <person name="du Plessis D."/>
            <person name="Fuchs T."/>
            <person name="Gasser K."/>
            <person name="Kramer D."/>
            <person name="Li W."/>
            <person name="Munsamy K."/>
            <person name="Piso A."/>
            <person name="Price J.L."/>
            <person name="Sonnekus B."/>
            <person name="Thomas C."/>
            <person name="van der Nest A."/>
            <person name="van Dijk A."/>
            <person name="van Heerden A."/>
            <person name="van Vuuren N."/>
            <person name="Yilmaz N."/>
            <person name="Duong T.A."/>
            <person name="van der Merwe N.A."/>
            <person name="Wingfield M.J."/>
            <person name="Wingfield B.D."/>
        </authorList>
    </citation>
    <scope>NUCLEOTIDE SEQUENCE [LARGE SCALE GENOMIC DNA]</scope>
    <source>
        <strain evidence="2 3">CMW 18300</strain>
    </source>
</reference>